<dbReference type="Proteomes" id="UP000011518">
    <property type="component" value="Unassembled WGS sequence"/>
</dbReference>
<feature type="region of interest" description="Disordered" evidence="1">
    <location>
        <begin position="1"/>
        <end position="32"/>
    </location>
</feature>
<protein>
    <submittedName>
        <fullName evidence="2">Uncharacterized protein</fullName>
    </submittedName>
</protein>
<dbReference type="AlphaFoldDB" id="L9KIM4"/>
<reference evidence="3" key="2">
    <citation type="journal article" date="2013" name="Nat. Commun.">
        <title>Genome of the Chinese tree shrew.</title>
        <authorList>
            <person name="Fan Y."/>
            <person name="Huang Z.Y."/>
            <person name="Cao C.C."/>
            <person name="Chen C.S."/>
            <person name="Chen Y.X."/>
            <person name="Fan D.D."/>
            <person name="He J."/>
            <person name="Hou H.L."/>
            <person name="Hu L."/>
            <person name="Hu X.T."/>
            <person name="Jiang X.T."/>
            <person name="Lai R."/>
            <person name="Lang Y.S."/>
            <person name="Liang B."/>
            <person name="Liao S.G."/>
            <person name="Mu D."/>
            <person name="Ma Y.Y."/>
            <person name="Niu Y.Y."/>
            <person name="Sun X.Q."/>
            <person name="Xia J.Q."/>
            <person name="Xiao J."/>
            <person name="Xiong Z.Q."/>
            <person name="Xu L."/>
            <person name="Yang L."/>
            <person name="Zhang Y."/>
            <person name="Zhao W."/>
            <person name="Zhao X.D."/>
            <person name="Zheng Y.T."/>
            <person name="Zhou J.M."/>
            <person name="Zhu Y.B."/>
            <person name="Zhang G.J."/>
            <person name="Wang J."/>
            <person name="Yao Y.G."/>
        </authorList>
    </citation>
    <scope>NUCLEOTIDE SEQUENCE [LARGE SCALE GENOMIC DNA]</scope>
</reference>
<feature type="compositionally biased region" description="Low complexity" evidence="1">
    <location>
        <begin position="121"/>
        <end position="133"/>
    </location>
</feature>
<dbReference type="InParanoid" id="L9KIM4"/>
<organism evidence="2 3">
    <name type="scientific">Tupaia chinensis</name>
    <name type="common">Chinese tree shrew</name>
    <name type="synonym">Tupaia belangeri chinensis</name>
    <dbReference type="NCBI Taxonomy" id="246437"/>
    <lineage>
        <taxon>Eukaryota</taxon>
        <taxon>Metazoa</taxon>
        <taxon>Chordata</taxon>
        <taxon>Craniata</taxon>
        <taxon>Vertebrata</taxon>
        <taxon>Euteleostomi</taxon>
        <taxon>Mammalia</taxon>
        <taxon>Eutheria</taxon>
        <taxon>Euarchontoglires</taxon>
        <taxon>Scandentia</taxon>
        <taxon>Tupaiidae</taxon>
        <taxon>Tupaia</taxon>
    </lineage>
</organism>
<sequence>MTSTHGWGRKARPVPSVSHLACRGDGKPSFETENTYERNRTHFMSSLGTVPLLPQRTTRSLRFGASAEGEAAGEERCIWGGLTGSLASQLRMSHCQQPGAEPRGGTVGGRQPDAGTPSEFSTLDSTTSRSRLSPAPPRRRCFRSAARCAPNPRSHTCRCFLRAALDPAHWLWISEKQPELQLRHLRPAPGVEP</sequence>
<evidence type="ECO:0000313" key="3">
    <source>
        <dbReference type="Proteomes" id="UP000011518"/>
    </source>
</evidence>
<reference evidence="3" key="1">
    <citation type="submission" date="2012-07" db="EMBL/GenBank/DDBJ databases">
        <title>Genome of the Chinese tree shrew, a rising model animal genetically related to primates.</title>
        <authorList>
            <person name="Zhang G."/>
            <person name="Fan Y."/>
            <person name="Yao Y."/>
            <person name="Huang Z."/>
        </authorList>
    </citation>
    <scope>NUCLEOTIDE SEQUENCE [LARGE SCALE GENOMIC DNA]</scope>
</reference>
<accession>L9KIM4</accession>
<keyword evidence="3" id="KW-1185">Reference proteome</keyword>
<evidence type="ECO:0000313" key="2">
    <source>
        <dbReference type="EMBL" id="ELW62780.1"/>
    </source>
</evidence>
<feature type="compositionally biased region" description="Basic and acidic residues" evidence="1">
    <location>
        <begin position="22"/>
        <end position="32"/>
    </location>
</feature>
<evidence type="ECO:0000256" key="1">
    <source>
        <dbReference type="SAM" id="MobiDB-lite"/>
    </source>
</evidence>
<name>L9KIM4_TUPCH</name>
<dbReference type="EMBL" id="KB320803">
    <property type="protein sequence ID" value="ELW62780.1"/>
    <property type="molecule type" value="Genomic_DNA"/>
</dbReference>
<feature type="region of interest" description="Disordered" evidence="1">
    <location>
        <begin position="94"/>
        <end position="138"/>
    </location>
</feature>
<proteinExistence type="predicted"/>
<gene>
    <name evidence="2" type="ORF">TREES_T100000729</name>
</gene>